<dbReference type="InterPro" id="IPR015421">
    <property type="entry name" value="PyrdxlP-dep_Trfase_major"/>
</dbReference>
<dbReference type="InterPro" id="IPR020578">
    <property type="entry name" value="Aminotrans_V_PyrdxlP_BS"/>
</dbReference>
<proteinExistence type="inferred from homology"/>
<evidence type="ECO:0000256" key="7">
    <source>
        <dbReference type="RuleBase" id="RU004504"/>
    </source>
</evidence>
<dbReference type="Gene3D" id="3.90.1150.10">
    <property type="entry name" value="Aspartate Aminotransferase, domain 1"/>
    <property type="match status" value="1"/>
</dbReference>
<dbReference type="CDD" id="cd06453">
    <property type="entry name" value="SufS_like"/>
    <property type="match status" value="1"/>
</dbReference>
<dbReference type="EC" id="2.8.1.7" evidence="3 8"/>
<reference evidence="10 11" key="1">
    <citation type="journal article" date="2016" name="Nat. Commun.">
        <title>Thousands of microbial genomes shed light on interconnected biogeochemical processes in an aquifer system.</title>
        <authorList>
            <person name="Anantharaman K."/>
            <person name="Brown C.T."/>
            <person name="Hug L.A."/>
            <person name="Sharon I."/>
            <person name="Castelle C.J."/>
            <person name="Probst A.J."/>
            <person name="Thomas B.C."/>
            <person name="Singh A."/>
            <person name="Wilkins M.J."/>
            <person name="Karaoz U."/>
            <person name="Brodie E.L."/>
            <person name="Williams K.H."/>
            <person name="Hubbard S.S."/>
            <person name="Banfield J.F."/>
        </authorList>
    </citation>
    <scope>NUCLEOTIDE SEQUENCE [LARGE SCALE GENOMIC DNA]</scope>
</reference>
<evidence type="ECO:0000256" key="8">
    <source>
        <dbReference type="RuleBase" id="RU004506"/>
    </source>
</evidence>
<evidence type="ECO:0000313" key="11">
    <source>
        <dbReference type="Proteomes" id="UP000176952"/>
    </source>
</evidence>
<comment type="similarity">
    <text evidence="2 8">Belongs to the class-V pyridoxal-phosphate-dependent aminotransferase family. Csd subfamily.</text>
</comment>
<evidence type="ECO:0000256" key="5">
    <source>
        <dbReference type="ARBA" id="ARBA00022898"/>
    </source>
</evidence>
<sequence>MTDFSAIKKRFPIFTNQPNLVFLDNGASTQKPQAVIDAITELYTKYYANVHRGIYKNSERATDMFEAVRGKVQKLIGAAHEQEIIFTKGTTESLNTIAYTWGERNIQAGDEIVVSLLEHHANFIPWQQLCQRKGATFKIAMPEKDGTLSVEAVKKQLTPKTKLVAITHVSNVLGVITPVRAITAAAHKVGAKVVVDAAQSIAHLPVNVQDIDCDFLVFSGHKMYGPTGVGILYGKRELLENMEPFMFGGNMINEVTIERSTWAPVPEKFEGGTPAIAEVIALAPAIDLLQEVGFDAIRAHEKELLTYALQQLATLPDITIYGPQDADKISGVISFNLDTVHPHDTGTLVDEKDVAIRVGHHCAQPLTNFLGVIGTCRASFAIYNTKADVDRLINALKHAQKVFK</sequence>
<comment type="caution">
    <text evidence="10">The sequence shown here is derived from an EMBL/GenBank/DDBJ whole genome shotgun (WGS) entry which is preliminary data.</text>
</comment>
<dbReference type="PANTHER" id="PTHR43586">
    <property type="entry name" value="CYSTEINE DESULFURASE"/>
    <property type="match status" value="1"/>
</dbReference>
<dbReference type="InterPro" id="IPR000192">
    <property type="entry name" value="Aminotrans_V_dom"/>
</dbReference>
<dbReference type="SUPFAM" id="SSF53383">
    <property type="entry name" value="PLP-dependent transferases"/>
    <property type="match status" value="1"/>
</dbReference>
<dbReference type="GO" id="GO:0031071">
    <property type="term" value="F:cysteine desulfurase activity"/>
    <property type="evidence" value="ECO:0007669"/>
    <property type="project" value="UniProtKB-UniRule"/>
</dbReference>
<evidence type="ECO:0000256" key="2">
    <source>
        <dbReference type="ARBA" id="ARBA00010447"/>
    </source>
</evidence>
<organism evidence="10 11">
    <name type="scientific">Candidatus Kerfeldbacteria bacterium RIFCSPHIGHO2_12_FULL_48_17</name>
    <dbReference type="NCBI Taxonomy" id="1798542"/>
    <lineage>
        <taxon>Bacteria</taxon>
        <taxon>Candidatus Kerfeldiibacteriota</taxon>
    </lineage>
</organism>
<accession>A0A1G2AWY7</accession>
<dbReference type="GO" id="GO:0030170">
    <property type="term" value="F:pyridoxal phosphate binding"/>
    <property type="evidence" value="ECO:0007669"/>
    <property type="project" value="UniProtKB-UniRule"/>
</dbReference>
<dbReference type="NCBIfam" id="TIGR01979">
    <property type="entry name" value="sufS"/>
    <property type="match status" value="1"/>
</dbReference>
<evidence type="ECO:0000256" key="1">
    <source>
        <dbReference type="ARBA" id="ARBA00001933"/>
    </source>
</evidence>
<feature type="domain" description="Aminotransferase class V" evidence="9">
    <location>
        <begin position="21"/>
        <end position="392"/>
    </location>
</feature>
<protein>
    <recommendedName>
        <fullName evidence="3 8">Cysteine desulfurase</fullName>
        <ecNumber evidence="3 8">2.8.1.7</ecNumber>
    </recommendedName>
</protein>
<dbReference type="PIRSF" id="PIRSF005572">
    <property type="entry name" value="NifS"/>
    <property type="match status" value="1"/>
</dbReference>
<dbReference type="AlphaFoldDB" id="A0A1G2AWY7"/>
<evidence type="ECO:0000256" key="3">
    <source>
        <dbReference type="ARBA" id="ARBA00012239"/>
    </source>
</evidence>
<gene>
    <name evidence="10" type="ORF">A3F54_02035</name>
</gene>
<dbReference type="InterPro" id="IPR015422">
    <property type="entry name" value="PyrdxlP-dep_Trfase_small"/>
</dbReference>
<dbReference type="PROSITE" id="PS00595">
    <property type="entry name" value="AA_TRANSFER_CLASS_5"/>
    <property type="match status" value="1"/>
</dbReference>
<evidence type="ECO:0000259" key="9">
    <source>
        <dbReference type="Pfam" id="PF00266"/>
    </source>
</evidence>
<dbReference type="EMBL" id="MHKD01000044">
    <property type="protein sequence ID" value="OGY81408.1"/>
    <property type="molecule type" value="Genomic_DNA"/>
</dbReference>
<dbReference type="InterPro" id="IPR010970">
    <property type="entry name" value="Cys_dSase_SufS"/>
</dbReference>
<dbReference type="InterPro" id="IPR016454">
    <property type="entry name" value="Cysteine_dSase"/>
</dbReference>
<dbReference type="PANTHER" id="PTHR43586:SF8">
    <property type="entry name" value="CYSTEINE DESULFURASE 1, CHLOROPLASTIC"/>
    <property type="match status" value="1"/>
</dbReference>
<dbReference type="InterPro" id="IPR015424">
    <property type="entry name" value="PyrdxlP-dep_Trfase"/>
</dbReference>
<evidence type="ECO:0000313" key="10">
    <source>
        <dbReference type="EMBL" id="OGY81408.1"/>
    </source>
</evidence>
<dbReference type="Proteomes" id="UP000176952">
    <property type="component" value="Unassembled WGS sequence"/>
</dbReference>
<dbReference type="Pfam" id="PF00266">
    <property type="entry name" value="Aminotran_5"/>
    <property type="match status" value="1"/>
</dbReference>
<name>A0A1G2AWY7_9BACT</name>
<dbReference type="GO" id="GO:0006534">
    <property type="term" value="P:cysteine metabolic process"/>
    <property type="evidence" value="ECO:0007669"/>
    <property type="project" value="UniProtKB-UniRule"/>
</dbReference>
<keyword evidence="5 8" id="KW-0663">Pyridoxal phosphate</keyword>
<comment type="cofactor">
    <cofactor evidence="1 7">
        <name>pyridoxal 5'-phosphate</name>
        <dbReference type="ChEBI" id="CHEBI:597326"/>
    </cofactor>
</comment>
<comment type="function">
    <text evidence="8">Catalyzes the removal of elemental sulfur and selenium atoms from L-cysteine, L-cystine, L-selenocysteine, and L-selenocystine to produce L-alanine.</text>
</comment>
<comment type="catalytic activity">
    <reaction evidence="6 8">
        <text>(sulfur carrier)-H + L-cysteine = (sulfur carrier)-SH + L-alanine</text>
        <dbReference type="Rhea" id="RHEA:43892"/>
        <dbReference type="Rhea" id="RHEA-COMP:14737"/>
        <dbReference type="Rhea" id="RHEA-COMP:14739"/>
        <dbReference type="ChEBI" id="CHEBI:29917"/>
        <dbReference type="ChEBI" id="CHEBI:35235"/>
        <dbReference type="ChEBI" id="CHEBI:57972"/>
        <dbReference type="ChEBI" id="CHEBI:64428"/>
        <dbReference type="EC" id="2.8.1.7"/>
    </reaction>
</comment>
<keyword evidence="4 8" id="KW-0808">Transferase</keyword>
<dbReference type="Gene3D" id="3.40.640.10">
    <property type="entry name" value="Type I PLP-dependent aspartate aminotransferase-like (Major domain)"/>
    <property type="match status" value="1"/>
</dbReference>
<evidence type="ECO:0000256" key="4">
    <source>
        <dbReference type="ARBA" id="ARBA00022679"/>
    </source>
</evidence>
<dbReference type="STRING" id="1798542.A3F54_02035"/>
<evidence type="ECO:0000256" key="6">
    <source>
        <dbReference type="ARBA" id="ARBA00050776"/>
    </source>
</evidence>